<dbReference type="GeneID" id="97547686"/>
<dbReference type="GO" id="GO:0004869">
    <property type="term" value="F:cysteine-type endopeptidase inhibitor activity"/>
    <property type="evidence" value="ECO:0007669"/>
    <property type="project" value="UniProtKB-KW"/>
</dbReference>
<accession>A0A2V2N235</accession>
<dbReference type="InterPro" id="IPR052781">
    <property type="entry name" value="Cys_protease_inhibitor_I42"/>
</dbReference>
<feature type="domain" description="Proteinase inhibitor I42 chagasin" evidence="3">
    <location>
        <begin position="71"/>
        <end position="158"/>
    </location>
</feature>
<evidence type="ECO:0000256" key="2">
    <source>
        <dbReference type="ARBA" id="ARBA00022704"/>
    </source>
</evidence>
<dbReference type="AlphaFoldDB" id="A0A2V2N235"/>
<evidence type="ECO:0000313" key="4">
    <source>
        <dbReference type="EMBL" id="PWR70588.1"/>
    </source>
</evidence>
<gene>
    <name evidence="4" type="ORF">DK846_14445</name>
</gene>
<dbReference type="RefSeq" id="WP_109969696.1">
    <property type="nucleotide sequence ID" value="NZ_CP176093.1"/>
</dbReference>
<dbReference type="PROSITE" id="PS51257">
    <property type="entry name" value="PROKAR_LIPOPROTEIN"/>
    <property type="match status" value="1"/>
</dbReference>
<dbReference type="InterPro" id="IPR018990">
    <property type="entry name" value="Prot_inh_I42_chagasin"/>
</dbReference>
<reference evidence="4 5" key="1">
    <citation type="submission" date="2018-05" db="EMBL/GenBank/DDBJ databases">
        <title>Draft genome of Methanospirillum lacunae Ki8-1.</title>
        <authorList>
            <person name="Dueholm M.S."/>
            <person name="Nielsen P.H."/>
            <person name="Bakmann L.F."/>
            <person name="Otzen D.E."/>
        </authorList>
    </citation>
    <scope>NUCLEOTIDE SEQUENCE [LARGE SCALE GENOMIC DNA]</scope>
    <source>
        <strain evidence="4 5">Ki8-1</strain>
    </source>
</reference>
<sequence length="161" mass="17798">MDYRTLFLIMLVMATVLLAGCTDQSSKASPEKNSSIIDTGEKNSMQSVVSESAGLERIDGENLQSDSQETMPLNDTINIYLKENPTTGFQWNATVTSGLRIENDTYVADPVKPGVAGSGGMHYWLVQGIEKGNQTFDAIYMRSWEPITGNESRYTMNIQVE</sequence>
<dbReference type="Gene3D" id="2.60.40.2020">
    <property type="match status" value="1"/>
</dbReference>
<name>A0A2V2N235_9EURY</name>
<keyword evidence="1" id="KW-0646">Protease inhibitor</keyword>
<evidence type="ECO:0000313" key="5">
    <source>
        <dbReference type="Proteomes" id="UP000245657"/>
    </source>
</evidence>
<comment type="caution">
    <text evidence="4">The sequence shown here is derived from an EMBL/GenBank/DDBJ whole genome shotgun (WGS) entry which is preliminary data.</text>
</comment>
<evidence type="ECO:0000256" key="1">
    <source>
        <dbReference type="ARBA" id="ARBA00022690"/>
    </source>
</evidence>
<dbReference type="PANTHER" id="PTHR36530:SF1">
    <property type="entry name" value="AMOEBIASIN-1"/>
    <property type="match status" value="1"/>
</dbReference>
<dbReference type="PANTHER" id="PTHR36530">
    <property type="entry name" value="INHIBITOR OF CYSTEINE PEPTIDASE"/>
    <property type="match status" value="1"/>
</dbReference>
<dbReference type="SUPFAM" id="SSF141066">
    <property type="entry name" value="ICP-like"/>
    <property type="match status" value="1"/>
</dbReference>
<dbReference type="EMBL" id="QGMY01000011">
    <property type="protein sequence ID" value="PWR70588.1"/>
    <property type="molecule type" value="Genomic_DNA"/>
</dbReference>
<dbReference type="Proteomes" id="UP000245657">
    <property type="component" value="Unassembled WGS sequence"/>
</dbReference>
<dbReference type="OrthoDB" id="28968at2157"/>
<organism evidence="4 5">
    <name type="scientific">Methanospirillum lacunae</name>
    <dbReference type="NCBI Taxonomy" id="668570"/>
    <lineage>
        <taxon>Archaea</taxon>
        <taxon>Methanobacteriati</taxon>
        <taxon>Methanobacteriota</taxon>
        <taxon>Stenosarchaea group</taxon>
        <taxon>Methanomicrobia</taxon>
        <taxon>Methanomicrobiales</taxon>
        <taxon>Methanospirillaceae</taxon>
        <taxon>Methanospirillum</taxon>
    </lineage>
</organism>
<keyword evidence="2" id="KW-0789">Thiol protease inhibitor</keyword>
<protein>
    <recommendedName>
        <fullName evidence="3">Proteinase inhibitor I42 chagasin domain-containing protein</fullName>
    </recommendedName>
</protein>
<proteinExistence type="predicted"/>
<dbReference type="InterPro" id="IPR036331">
    <property type="entry name" value="Chagasin-like_sf"/>
</dbReference>
<evidence type="ECO:0000259" key="3">
    <source>
        <dbReference type="Pfam" id="PF09394"/>
    </source>
</evidence>
<dbReference type="Pfam" id="PF09394">
    <property type="entry name" value="Inhibitor_I42"/>
    <property type="match status" value="1"/>
</dbReference>
<keyword evidence="5" id="KW-1185">Reference proteome</keyword>